<reference evidence="2" key="1">
    <citation type="journal article" date="2020" name="mSystems">
        <title>Genome- and Community-Level Interaction Insights into Carbon Utilization and Element Cycling Functions of Hydrothermarchaeota in Hydrothermal Sediment.</title>
        <authorList>
            <person name="Zhou Z."/>
            <person name="Liu Y."/>
            <person name="Xu W."/>
            <person name="Pan J."/>
            <person name="Luo Z.H."/>
            <person name="Li M."/>
        </authorList>
    </citation>
    <scope>NUCLEOTIDE SEQUENCE [LARGE SCALE GENOMIC DNA]</scope>
    <source>
        <strain evidence="2">HyVt-501</strain>
    </source>
</reference>
<dbReference type="GO" id="GO:0140359">
    <property type="term" value="F:ABC-type transporter activity"/>
    <property type="evidence" value="ECO:0007669"/>
    <property type="project" value="InterPro"/>
</dbReference>
<dbReference type="GO" id="GO:0005886">
    <property type="term" value="C:plasma membrane"/>
    <property type="evidence" value="ECO:0007669"/>
    <property type="project" value="UniProtKB-SubCell"/>
</dbReference>
<protein>
    <submittedName>
        <fullName evidence="2">ABC transporter permease</fullName>
    </submittedName>
</protein>
<comment type="caution">
    <text evidence="2">The sequence shown here is derived from an EMBL/GenBank/DDBJ whole genome shotgun (WGS) entry which is preliminary data.</text>
</comment>
<proteinExistence type="predicted"/>
<feature type="transmembrane region" description="Helical" evidence="1">
    <location>
        <begin position="111"/>
        <end position="129"/>
    </location>
</feature>
<gene>
    <name evidence="2" type="ORF">ENJ61_06725</name>
</gene>
<feature type="transmembrane region" description="Helical" evidence="1">
    <location>
        <begin position="172"/>
        <end position="197"/>
    </location>
</feature>
<feature type="transmembrane region" description="Helical" evidence="1">
    <location>
        <begin position="141"/>
        <end position="166"/>
    </location>
</feature>
<evidence type="ECO:0000256" key="1">
    <source>
        <dbReference type="SAM" id="Phobius"/>
    </source>
</evidence>
<feature type="transmembrane region" description="Helical" evidence="1">
    <location>
        <begin position="21"/>
        <end position="41"/>
    </location>
</feature>
<dbReference type="PANTHER" id="PTHR43471">
    <property type="entry name" value="ABC TRANSPORTER PERMEASE"/>
    <property type="match status" value="1"/>
</dbReference>
<sequence length="275" mass="30420">MLSEGVRAVVWKESLDRYRNRWIQIASLSLALFTLLIAYFGGSPAGVVGFQKFEAILVSLMSLINYFVPLIALLLGAGAIAEERERGTFEIILASVISPWDVWMGKFLGHSLVLIATVVMGLIPTFILLTVRFGAEVVPSLVVFLMSTVFLGLSLLALSFLLSVLFGERARIVISAVFLWLLIVILYDLFLLGTLILTKGMLSRGLFTVLLLANPTDVFRIINLLSVGELKAMLGFVTVELPQYLKLPVLWAVLLAWIVLPVLGGYVLFKRRFEG</sequence>
<feature type="transmembrane region" description="Helical" evidence="1">
    <location>
        <begin position="53"/>
        <end position="75"/>
    </location>
</feature>
<keyword evidence="1" id="KW-0472">Membrane</keyword>
<accession>A0A7C5L7V5</accession>
<dbReference type="Pfam" id="PF12679">
    <property type="entry name" value="ABC2_membrane_2"/>
    <property type="match status" value="1"/>
</dbReference>
<dbReference type="PANTHER" id="PTHR43471:SF1">
    <property type="entry name" value="ABC TRANSPORTER PERMEASE PROTEIN NOSY-RELATED"/>
    <property type="match status" value="1"/>
</dbReference>
<dbReference type="Proteomes" id="UP000885792">
    <property type="component" value="Unassembled WGS sequence"/>
</dbReference>
<name>A0A7C5L7V5_AQUAO</name>
<dbReference type="EMBL" id="DRNB01000244">
    <property type="protein sequence ID" value="HHJ64586.1"/>
    <property type="molecule type" value="Genomic_DNA"/>
</dbReference>
<feature type="transmembrane region" description="Helical" evidence="1">
    <location>
        <begin position="249"/>
        <end position="269"/>
    </location>
</feature>
<dbReference type="AlphaFoldDB" id="A0A7C5L7V5"/>
<evidence type="ECO:0000313" key="2">
    <source>
        <dbReference type="EMBL" id="HHJ64586.1"/>
    </source>
</evidence>
<organism evidence="2">
    <name type="scientific">Aquifex aeolicus</name>
    <dbReference type="NCBI Taxonomy" id="63363"/>
    <lineage>
        <taxon>Bacteria</taxon>
        <taxon>Pseudomonadati</taxon>
        <taxon>Aquificota</taxon>
        <taxon>Aquificia</taxon>
        <taxon>Aquificales</taxon>
        <taxon>Aquificaceae</taxon>
        <taxon>Aquifex</taxon>
    </lineage>
</organism>
<keyword evidence="1" id="KW-1133">Transmembrane helix</keyword>
<keyword evidence="1" id="KW-0812">Transmembrane</keyword>